<accession>A0A8S4GDU0</accession>
<dbReference type="EMBL" id="CAJHNJ030000505">
    <property type="protein sequence ID" value="CAG9138169.1"/>
    <property type="molecule type" value="Genomic_DNA"/>
</dbReference>
<comment type="caution">
    <text evidence="1">The sequence shown here is derived from an EMBL/GenBank/DDBJ whole genome shotgun (WGS) entry which is preliminary data.</text>
</comment>
<keyword evidence="2" id="KW-1185">Reference proteome</keyword>
<evidence type="ECO:0000313" key="2">
    <source>
        <dbReference type="Proteomes" id="UP000653454"/>
    </source>
</evidence>
<evidence type="ECO:0000313" key="1">
    <source>
        <dbReference type="EMBL" id="CAG9138169.1"/>
    </source>
</evidence>
<dbReference type="OrthoDB" id="6624851at2759"/>
<organism evidence="1 2">
    <name type="scientific">Plutella xylostella</name>
    <name type="common">Diamondback moth</name>
    <name type="synonym">Plutella maculipennis</name>
    <dbReference type="NCBI Taxonomy" id="51655"/>
    <lineage>
        <taxon>Eukaryota</taxon>
        <taxon>Metazoa</taxon>
        <taxon>Ecdysozoa</taxon>
        <taxon>Arthropoda</taxon>
        <taxon>Hexapoda</taxon>
        <taxon>Insecta</taxon>
        <taxon>Pterygota</taxon>
        <taxon>Neoptera</taxon>
        <taxon>Endopterygota</taxon>
        <taxon>Lepidoptera</taxon>
        <taxon>Glossata</taxon>
        <taxon>Ditrysia</taxon>
        <taxon>Yponomeutoidea</taxon>
        <taxon>Plutellidae</taxon>
        <taxon>Plutella</taxon>
    </lineage>
</organism>
<sequence length="235" mass="26361">MDRHPRALHGGSCREPPPPIPPTQAHCAGQGDKPKKPKKKPYEEIGATFNGNEVKIRVPKSTFKPPILSPSQLKLQQECTCDENDSVCDETCGYHTKNEDEPANKLNFLIPDDICEGLTRRTALNSEVVYSRKEVHNPLCQTCNVTPEDAPKGVLAQKLLHPDKDVFVLKIGKQTDEPNRTGNIEVELITPRAPPKLMPAAHACKQIQCEEYEIPCLMPCRPCRAPRRRGRRGYR</sequence>
<protein>
    <submittedName>
        <fullName evidence="1">(diamondback moth) hypothetical protein</fullName>
    </submittedName>
</protein>
<gene>
    <name evidence="1" type="ORF">PLXY2_LOCUS16427</name>
</gene>
<dbReference type="Proteomes" id="UP000653454">
    <property type="component" value="Unassembled WGS sequence"/>
</dbReference>
<dbReference type="KEGG" id="pxy:105386479"/>
<proteinExistence type="predicted"/>
<reference evidence="1" key="1">
    <citation type="submission" date="2020-11" db="EMBL/GenBank/DDBJ databases">
        <authorList>
            <person name="Whiteford S."/>
        </authorList>
    </citation>
    <scope>NUCLEOTIDE SEQUENCE</scope>
</reference>
<name>A0A8S4GDU0_PLUXY</name>
<dbReference type="AlphaFoldDB" id="A0A8S4GDU0"/>